<organism evidence="3 4">
    <name type="scientific">Oryzias melastigma</name>
    <name type="common">Marine medaka</name>
    <dbReference type="NCBI Taxonomy" id="30732"/>
    <lineage>
        <taxon>Eukaryota</taxon>
        <taxon>Metazoa</taxon>
        <taxon>Chordata</taxon>
        <taxon>Craniata</taxon>
        <taxon>Vertebrata</taxon>
        <taxon>Euteleostomi</taxon>
        <taxon>Actinopterygii</taxon>
        <taxon>Neopterygii</taxon>
        <taxon>Teleostei</taxon>
        <taxon>Neoteleostei</taxon>
        <taxon>Acanthomorphata</taxon>
        <taxon>Ovalentaria</taxon>
        <taxon>Atherinomorphae</taxon>
        <taxon>Beloniformes</taxon>
        <taxon>Adrianichthyidae</taxon>
        <taxon>Oryziinae</taxon>
        <taxon>Oryzias</taxon>
    </lineage>
</organism>
<sequence>MASMASGSSLVDSLEELDSSDSGSTYEPQQNAKKKKQKTPSWPQPKKPRHNAASRGTPSSSSSIANPSPESPSPQEQARSQTRSRSIPERNTNESNKAISAKEIFDAISSGKAAIVTVVDEWLDSYKQSRERGLLVLINFIIQSCGCKGVVTREMFDSMSNAEVIGTLTKEFNETSINYPLSTPGPQMKHFKAGPGLQAHQHAPGFEGDDGDGGGGCHSLCSAANHPAANRHREKQEPSNSSL</sequence>
<dbReference type="InterPro" id="IPR039662">
    <property type="entry name" value="Cohesin_Scc3/SA"/>
</dbReference>
<evidence type="ECO:0000313" key="3">
    <source>
        <dbReference type="Ensembl" id="ENSOMEP00000031516.1"/>
    </source>
</evidence>
<accession>A0A3B3DNK2</accession>
<dbReference type="STRING" id="30732.ENSOMEP00000031516"/>
<keyword evidence="4" id="KW-1185">Reference proteome</keyword>
<dbReference type="Ensembl" id="ENSOMET00000022890.1">
    <property type="protein sequence ID" value="ENSOMEP00000031516.1"/>
    <property type="gene ID" value="ENSOMEG00000016392.1"/>
</dbReference>
<dbReference type="GO" id="GO:0007062">
    <property type="term" value="P:sister chromatid cohesion"/>
    <property type="evidence" value="ECO:0007669"/>
    <property type="project" value="TreeGrafter"/>
</dbReference>
<dbReference type="AlphaFoldDB" id="A0A3B3DNK2"/>
<dbReference type="GO" id="GO:0003682">
    <property type="term" value="F:chromatin binding"/>
    <property type="evidence" value="ECO:0007669"/>
    <property type="project" value="TreeGrafter"/>
</dbReference>
<evidence type="ECO:0008006" key="5">
    <source>
        <dbReference type="Google" id="ProtNLM"/>
    </source>
</evidence>
<dbReference type="PaxDb" id="30732-ENSOMEP00000031516"/>
<dbReference type="GO" id="GO:0000785">
    <property type="term" value="C:chromatin"/>
    <property type="evidence" value="ECO:0007669"/>
    <property type="project" value="TreeGrafter"/>
</dbReference>
<dbReference type="PANTHER" id="PTHR11199:SF10">
    <property type="entry name" value="COHESIN SUBUNIT SA"/>
    <property type="match status" value="1"/>
</dbReference>
<reference evidence="3" key="1">
    <citation type="submission" date="2025-08" db="UniProtKB">
        <authorList>
            <consortium name="Ensembl"/>
        </authorList>
    </citation>
    <scope>IDENTIFICATION</scope>
</reference>
<comment type="similarity">
    <text evidence="1">Belongs to the SCC3 family.</text>
</comment>
<feature type="compositionally biased region" description="Low complexity" evidence="2">
    <location>
        <begin position="1"/>
        <end position="12"/>
    </location>
</feature>
<evidence type="ECO:0000256" key="1">
    <source>
        <dbReference type="ARBA" id="ARBA00005486"/>
    </source>
</evidence>
<dbReference type="GeneTree" id="ENSGT00950000182972"/>
<dbReference type="PANTHER" id="PTHR11199">
    <property type="entry name" value="STROMAL ANTIGEN"/>
    <property type="match status" value="1"/>
</dbReference>
<feature type="region of interest" description="Disordered" evidence="2">
    <location>
        <begin position="217"/>
        <end position="243"/>
    </location>
</feature>
<evidence type="ECO:0000313" key="4">
    <source>
        <dbReference type="Proteomes" id="UP000261560"/>
    </source>
</evidence>
<name>A0A3B3DNK2_ORYME</name>
<dbReference type="GO" id="GO:0005634">
    <property type="term" value="C:nucleus"/>
    <property type="evidence" value="ECO:0007669"/>
    <property type="project" value="TreeGrafter"/>
</dbReference>
<dbReference type="GO" id="GO:0008278">
    <property type="term" value="C:cohesin complex"/>
    <property type="evidence" value="ECO:0007669"/>
    <property type="project" value="TreeGrafter"/>
</dbReference>
<reference evidence="3" key="2">
    <citation type="submission" date="2025-09" db="UniProtKB">
        <authorList>
            <consortium name="Ensembl"/>
        </authorList>
    </citation>
    <scope>IDENTIFICATION</scope>
</reference>
<feature type="region of interest" description="Disordered" evidence="2">
    <location>
        <begin position="1"/>
        <end position="95"/>
    </location>
</feature>
<proteinExistence type="inferred from homology"/>
<protein>
    <recommendedName>
        <fullName evidence="5">STAG domain-containing protein</fullName>
    </recommendedName>
</protein>
<feature type="compositionally biased region" description="Low complexity" evidence="2">
    <location>
        <begin position="59"/>
        <end position="77"/>
    </location>
</feature>
<dbReference type="Proteomes" id="UP000261560">
    <property type="component" value="Unplaced"/>
</dbReference>
<evidence type="ECO:0000256" key="2">
    <source>
        <dbReference type="SAM" id="MobiDB-lite"/>
    </source>
</evidence>